<dbReference type="AlphaFoldDB" id="A0A9W8R917"/>
<protein>
    <submittedName>
        <fullName evidence="1">Uncharacterized protein</fullName>
    </submittedName>
</protein>
<reference evidence="1" key="1">
    <citation type="submission" date="2022-09" db="EMBL/GenBank/DDBJ databases">
        <title>Fusarium specimens isolated from Avocado Roots.</title>
        <authorList>
            <person name="Stajich J."/>
            <person name="Roper C."/>
            <person name="Heimlech-Rivalta G."/>
        </authorList>
    </citation>
    <scope>NUCLEOTIDE SEQUENCE</scope>
    <source>
        <strain evidence="1">A02</strain>
    </source>
</reference>
<comment type="caution">
    <text evidence="1">The sequence shown here is derived from an EMBL/GenBank/DDBJ whole genome shotgun (WGS) entry which is preliminary data.</text>
</comment>
<accession>A0A9W8R917</accession>
<evidence type="ECO:0000313" key="1">
    <source>
        <dbReference type="EMBL" id="KAJ4190392.1"/>
    </source>
</evidence>
<sequence length="199" mass="22573">MAVSMGLVYDVMSNRTLLAEICCRTSFGLVFRMPNDKSLVSRLRSKFRGFKPWGFHRSRDTLVSGVHWFIKQGDRGVNGREATHPYKASFKINAPRVCDVEIVASPDKSLSPSEKDHPQSRVLIHVDLEHSDPLEDFTTWRQESYVTFPFFVKATIKPAEVKFRCIDSKGKEVSEGVSFFADSGHTMRPLLMGLGEDEE</sequence>
<organism evidence="1 2">
    <name type="scientific">Fusarium falciforme</name>
    <dbReference type="NCBI Taxonomy" id="195108"/>
    <lineage>
        <taxon>Eukaryota</taxon>
        <taxon>Fungi</taxon>
        <taxon>Dikarya</taxon>
        <taxon>Ascomycota</taxon>
        <taxon>Pezizomycotina</taxon>
        <taxon>Sordariomycetes</taxon>
        <taxon>Hypocreomycetidae</taxon>
        <taxon>Hypocreales</taxon>
        <taxon>Nectriaceae</taxon>
        <taxon>Fusarium</taxon>
        <taxon>Fusarium solani species complex</taxon>
    </lineage>
</organism>
<gene>
    <name evidence="1" type="ORF">NW755_005534</name>
</gene>
<dbReference type="EMBL" id="JAOQAV010000011">
    <property type="protein sequence ID" value="KAJ4190392.1"/>
    <property type="molecule type" value="Genomic_DNA"/>
</dbReference>
<dbReference type="Proteomes" id="UP001152087">
    <property type="component" value="Unassembled WGS sequence"/>
</dbReference>
<name>A0A9W8R917_9HYPO</name>
<proteinExistence type="predicted"/>
<evidence type="ECO:0000313" key="2">
    <source>
        <dbReference type="Proteomes" id="UP001152087"/>
    </source>
</evidence>
<keyword evidence="2" id="KW-1185">Reference proteome</keyword>